<evidence type="ECO:0000256" key="11">
    <source>
        <dbReference type="SAM" id="Phobius"/>
    </source>
</evidence>
<feature type="transmembrane region" description="Helical" evidence="11">
    <location>
        <begin position="114"/>
        <end position="135"/>
    </location>
</feature>
<feature type="transmembrane region" description="Helical" evidence="11">
    <location>
        <begin position="268"/>
        <end position="288"/>
    </location>
</feature>
<evidence type="ECO:0000259" key="12">
    <source>
        <dbReference type="PROSITE" id="PS51201"/>
    </source>
</evidence>
<dbReference type="PANTHER" id="PTHR46157">
    <property type="entry name" value="K(+) EFFLUX ANTIPORTER 3, CHLOROPLASTIC"/>
    <property type="match status" value="1"/>
</dbReference>
<dbReference type="Proteomes" id="UP000643403">
    <property type="component" value="Unassembled WGS sequence"/>
</dbReference>
<comment type="caution">
    <text evidence="13">The sequence shown here is derived from an EMBL/GenBank/DDBJ whole genome shotgun (WGS) entry which is preliminary data.</text>
</comment>
<dbReference type="InterPro" id="IPR038770">
    <property type="entry name" value="Na+/solute_symporter_sf"/>
</dbReference>
<dbReference type="PANTHER" id="PTHR46157:SF4">
    <property type="entry name" value="K(+) EFFLUX ANTIPORTER 3, CHLOROPLASTIC"/>
    <property type="match status" value="1"/>
</dbReference>
<evidence type="ECO:0000256" key="10">
    <source>
        <dbReference type="ARBA" id="ARBA00023136"/>
    </source>
</evidence>
<evidence type="ECO:0000256" key="3">
    <source>
        <dbReference type="ARBA" id="ARBA00022448"/>
    </source>
</evidence>
<feature type="transmembrane region" description="Helical" evidence="11">
    <location>
        <begin position="213"/>
        <end position="231"/>
    </location>
</feature>
<keyword evidence="7" id="KW-0630">Potassium</keyword>
<feature type="transmembrane region" description="Helical" evidence="11">
    <location>
        <begin position="30"/>
        <end position="49"/>
    </location>
</feature>
<dbReference type="InterPro" id="IPR036291">
    <property type="entry name" value="NAD(P)-bd_dom_sf"/>
</dbReference>
<evidence type="ECO:0000313" key="13">
    <source>
        <dbReference type="EMBL" id="GGZ69642.1"/>
    </source>
</evidence>
<evidence type="ECO:0000256" key="5">
    <source>
        <dbReference type="ARBA" id="ARBA00022538"/>
    </source>
</evidence>
<comment type="subcellular location">
    <subcellularLocation>
        <location evidence="1">Membrane</location>
        <topology evidence="1">Multi-pass membrane protein</topology>
    </subcellularLocation>
</comment>
<dbReference type="InterPro" id="IPR006153">
    <property type="entry name" value="Cation/H_exchanger_TM"/>
</dbReference>
<dbReference type="Gene3D" id="3.40.50.720">
    <property type="entry name" value="NAD(P)-binding Rossmann-like Domain"/>
    <property type="match status" value="1"/>
</dbReference>
<dbReference type="NCBIfam" id="TIGR00932">
    <property type="entry name" value="2a37"/>
    <property type="match status" value="1"/>
</dbReference>
<sequence>MHGGGLELALVFLLAAVAAAPLFRRLGLGAVLGYLVAGVLLGPQALGVVANAAPVLGASEIGVVMLLFVLGLELSPSRLMVMRRPVFGAGSAQMAMCGLALALVARLAGLPWTAAIVVGLALALSSTAVGLQLLAERHAVHSQHGRLAFAILLFQDLVAIPLLAVVPLLGHHSDADAIDLRAIGEAVGALLIVIGGGRLLLRPAFRLVAKSGMPEVFTGAALLTVLGAAWLMQQAGLSPGLGAFLAGVLLADSEFRHELEAQIDPFKGLLLGLFFMAVGMSIDIARVAAEPLRIAAMVAGLLAVKFVLITLTGLRPGRLGWRDALQLAGVLAFGGEFGFVVFSEAARAGLIDAATRDRLVATIGLSMALAPLLLLFVGRLLRHAPKATPRAFDPIPDNGPKVLIAGFGRFGQIVARLLGAQKLPFIAIEPSADQVDFVRRFGNPVYYGDPSRSELLRSAGAESAQVFVIALEDPEASVRTARAVRQLYPDAIVYASARDRRHAWELMDLGAKAIRETFHSSLYTGERVLVDLGLDPETVHAQVKGFREHDERLLRAQYDVRDDEAALIQTSRDARRELEELFNADAGEGVLGGMLRGRGKAPASSN</sequence>
<evidence type="ECO:0000256" key="7">
    <source>
        <dbReference type="ARBA" id="ARBA00022958"/>
    </source>
</evidence>
<dbReference type="SUPFAM" id="SSF51735">
    <property type="entry name" value="NAD(P)-binding Rossmann-fold domains"/>
    <property type="match status" value="1"/>
</dbReference>
<evidence type="ECO:0000256" key="1">
    <source>
        <dbReference type="ARBA" id="ARBA00004141"/>
    </source>
</evidence>
<feature type="transmembrane region" description="Helical" evidence="11">
    <location>
        <begin position="182"/>
        <end position="201"/>
    </location>
</feature>
<evidence type="ECO:0000256" key="6">
    <source>
        <dbReference type="ARBA" id="ARBA00022692"/>
    </source>
</evidence>
<feature type="transmembrane region" description="Helical" evidence="11">
    <location>
        <begin position="362"/>
        <end position="381"/>
    </location>
</feature>
<dbReference type="EMBL" id="BMXY01000004">
    <property type="protein sequence ID" value="GGZ69642.1"/>
    <property type="molecule type" value="Genomic_DNA"/>
</dbReference>
<proteinExistence type="inferred from homology"/>
<dbReference type="Pfam" id="PF00999">
    <property type="entry name" value="Na_H_Exchanger"/>
    <property type="match status" value="1"/>
</dbReference>
<accession>A0ABQ3C8Q0</accession>
<dbReference type="Gene3D" id="1.20.1530.20">
    <property type="match status" value="1"/>
</dbReference>
<keyword evidence="3" id="KW-0813">Transport</keyword>
<keyword evidence="6 11" id="KW-0812">Transmembrane</keyword>
<dbReference type="InterPro" id="IPR004771">
    <property type="entry name" value="K/H_exchanger"/>
</dbReference>
<feature type="transmembrane region" description="Helical" evidence="11">
    <location>
        <begin position="147"/>
        <end position="170"/>
    </location>
</feature>
<evidence type="ECO:0000256" key="2">
    <source>
        <dbReference type="ARBA" id="ARBA00005551"/>
    </source>
</evidence>
<comment type="similarity">
    <text evidence="2">Belongs to the monovalent cation:proton antiporter 2 (CPA2) transporter (TC 2.A.37) family.</text>
</comment>
<keyword evidence="5" id="KW-0633">Potassium transport</keyword>
<evidence type="ECO:0000256" key="9">
    <source>
        <dbReference type="ARBA" id="ARBA00023065"/>
    </source>
</evidence>
<gene>
    <name evidence="13" type="primary">kefC</name>
    <name evidence="13" type="ORF">GCM10008101_24790</name>
</gene>
<evidence type="ECO:0000256" key="8">
    <source>
        <dbReference type="ARBA" id="ARBA00022989"/>
    </source>
</evidence>
<dbReference type="PROSITE" id="PS51201">
    <property type="entry name" value="RCK_N"/>
    <property type="match status" value="1"/>
</dbReference>
<reference evidence="14" key="1">
    <citation type="journal article" date="2019" name="Int. J. Syst. Evol. Microbiol.">
        <title>The Global Catalogue of Microorganisms (GCM) 10K type strain sequencing project: providing services to taxonomists for standard genome sequencing and annotation.</title>
        <authorList>
            <consortium name="The Broad Institute Genomics Platform"/>
            <consortium name="The Broad Institute Genome Sequencing Center for Infectious Disease"/>
            <person name="Wu L."/>
            <person name="Ma J."/>
        </authorList>
    </citation>
    <scope>NUCLEOTIDE SEQUENCE [LARGE SCALE GENOMIC DNA]</scope>
    <source>
        <strain evidence="14">KCTC 22558</strain>
    </source>
</reference>
<name>A0ABQ3C8Q0_9GAMM</name>
<organism evidence="13 14">
    <name type="scientific">Cognatilysobacter xinjiangensis</name>
    <dbReference type="NCBI Taxonomy" id="546892"/>
    <lineage>
        <taxon>Bacteria</taxon>
        <taxon>Pseudomonadati</taxon>
        <taxon>Pseudomonadota</taxon>
        <taxon>Gammaproteobacteria</taxon>
        <taxon>Lysobacterales</taxon>
        <taxon>Lysobacteraceae</taxon>
        <taxon>Cognatilysobacter</taxon>
    </lineage>
</organism>
<feature type="transmembrane region" description="Helical" evidence="11">
    <location>
        <begin position="324"/>
        <end position="342"/>
    </location>
</feature>
<evidence type="ECO:0000256" key="4">
    <source>
        <dbReference type="ARBA" id="ARBA00022449"/>
    </source>
</evidence>
<feature type="transmembrane region" description="Helical" evidence="11">
    <location>
        <begin position="6"/>
        <end position="23"/>
    </location>
</feature>
<keyword evidence="14" id="KW-1185">Reference proteome</keyword>
<keyword evidence="10 11" id="KW-0472">Membrane</keyword>
<keyword evidence="9" id="KW-0406">Ion transport</keyword>
<feature type="transmembrane region" description="Helical" evidence="11">
    <location>
        <begin position="86"/>
        <end position="108"/>
    </location>
</feature>
<protein>
    <submittedName>
        <fullName evidence="13">Potassium transporter</fullName>
    </submittedName>
</protein>
<keyword evidence="4" id="KW-0050">Antiport</keyword>
<feature type="domain" description="RCK N-terminal" evidence="12">
    <location>
        <begin position="399"/>
        <end position="517"/>
    </location>
</feature>
<dbReference type="InterPro" id="IPR003148">
    <property type="entry name" value="RCK_N"/>
</dbReference>
<dbReference type="RefSeq" id="WP_189450470.1">
    <property type="nucleotide sequence ID" value="NZ_BMXY01000004.1"/>
</dbReference>
<feature type="transmembrane region" description="Helical" evidence="11">
    <location>
        <begin position="55"/>
        <end position="74"/>
    </location>
</feature>
<dbReference type="Pfam" id="PF02254">
    <property type="entry name" value="TrkA_N"/>
    <property type="match status" value="1"/>
</dbReference>
<feature type="transmembrane region" description="Helical" evidence="11">
    <location>
        <begin position="294"/>
        <end position="312"/>
    </location>
</feature>
<evidence type="ECO:0000313" key="14">
    <source>
        <dbReference type="Proteomes" id="UP000643403"/>
    </source>
</evidence>
<keyword evidence="8 11" id="KW-1133">Transmembrane helix</keyword>